<dbReference type="PROSITE" id="PS51671">
    <property type="entry name" value="ACT"/>
    <property type="match status" value="1"/>
</dbReference>
<feature type="domain" description="ACT" evidence="6">
    <location>
        <begin position="12"/>
        <end position="86"/>
    </location>
</feature>
<accession>A0ABW9UHG4</accession>
<evidence type="ECO:0000256" key="1">
    <source>
        <dbReference type="ARBA" id="ARBA00001936"/>
    </source>
</evidence>
<keyword evidence="8" id="KW-1185">Reference proteome</keyword>
<evidence type="ECO:0000313" key="8">
    <source>
        <dbReference type="Proteomes" id="UP000467637"/>
    </source>
</evidence>
<evidence type="ECO:0000313" key="7">
    <source>
        <dbReference type="EMBL" id="MVQ39634.1"/>
    </source>
</evidence>
<dbReference type="Pfam" id="PF03949">
    <property type="entry name" value="Malic_M"/>
    <property type="match status" value="1"/>
</dbReference>
<dbReference type="Gene3D" id="3.30.70.260">
    <property type="match status" value="1"/>
</dbReference>
<dbReference type="SUPFAM" id="SSF51735">
    <property type="entry name" value="NAD(P)-binding Rossmann-fold domains"/>
    <property type="match status" value="1"/>
</dbReference>
<keyword evidence="4" id="KW-0479">Metal-binding</keyword>
<dbReference type="RefSeq" id="WP_157325928.1">
    <property type="nucleotide sequence ID" value="NZ_WSEM01000035.1"/>
</dbReference>
<name>A0ABW9UHG4_9BACL</name>
<dbReference type="InterPro" id="IPR015884">
    <property type="entry name" value="Malic_enzyme_CS"/>
</dbReference>
<evidence type="ECO:0000259" key="6">
    <source>
        <dbReference type="PROSITE" id="PS51671"/>
    </source>
</evidence>
<gene>
    <name evidence="7" type="ORF">GON05_34100</name>
</gene>
<dbReference type="InterPro" id="IPR012301">
    <property type="entry name" value="Malic_N_dom"/>
</dbReference>
<dbReference type="SMART" id="SM01274">
    <property type="entry name" value="malic"/>
    <property type="match status" value="1"/>
</dbReference>
<evidence type="ECO:0000256" key="5">
    <source>
        <dbReference type="ARBA" id="ARBA00023002"/>
    </source>
</evidence>
<organism evidence="7 8">
    <name type="scientific">Paenibacillus anseongense</name>
    <dbReference type="NCBI Taxonomy" id="2682845"/>
    <lineage>
        <taxon>Bacteria</taxon>
        <taxon>Bacillati</taxon>
        <taxon>Bacillota</taxon>
        <taxon>Bacilli</taxon>
        <taxon>Bacillales</taxon>
        <taxon>Paenibacillaceae</taxon>
        <taxon>Paenibacillus</taxon>
    </lineage>
</organism>
<dbReference type="PIRSF" id="PIRSF000106">
    <property type="entry name" value="ME"/>
    <property type="match status" value="1"/>
</dbReference>
<evidence type="ECO:0000256" key="3">
    <source>
        <dbReference type="ARBA" id="ARBA00008785"/>
    </source>
</evidence>
<protein>
    <submittedName>
        <fullName evidence="7">NAD-dependent malic enzyme</fullName>
    </submittedName>
</protein>
<dbReference type="InterPro" id="IPR036291">
    <property type="entry name" value="NAD(P)-bd_dom_sf"/>
</dbReference>
<dbReference type="Proteomes" id="UP000467637">
    <property type="component" value="Unassembled WGS sequence"/>
</dbReference>
<dbReference type="SMART" id="SM00919">
    <property type="entry name" value="Malic_M"/>
    <property type="match status" value="1"/>
</dbReference>
<comment type="similarity">
    <text evidence="3">Belongs to the malic enzymes family.</text>
</comment>
<dbReference type="Pfam" id="PF00390">
    <property type="entry name" value="malic"/>
    <property type="match status" value="1"/>
</dbReference>
<keyword evidence="5" id="KW-0560">Oxidoreductase</keyword>
<comment type="cofactor">
    <cofactor evidence="1">
        <name>Mn(2+)</name>
        <dbReference type="ChEBI" id="CHEBI:29035"/>
    </cofactor>
</comment>
<dbReference type="PANTHER" id="PTHR43237:SF4">
    <property type="entry name" value="NADP-DEPENDENT MALIC ENZYME"/>
    <property type="match status" value="1"/>
</dbReference>
<dbReference type="InterPro" id="IPR037062">
    <property type="entry name" value="Malic_N_dom_sf"/>
</dbReference>
<dbReference type="PROSITE" id="PS00331">
    <property type="entry name" value="MALIC_ENZYMES"/>
    <property type="match status" value="1"/>
</dbReference>
<dbReference type="EMBL" id="WSEM01000035">
    <property type="protein sequence ID" value="MVQ39634.1"/>
    <property type="molecule type" value="Genomic_DNA"/>
</dbReference>
<comment type="cofactor">
    <cofactor evidence="2">
        <name>Mg(2+)</name>
        <dbReference type="ChEBI" id="CHEBI:18420"/>
    </cofactor>
</comment>
<reference evidence="7 8" key="1">
    <citation type="submission" date="2019-12" db="EMBL/GenBank/DDBJ databases">
        <authorList>
            <person name="Huq M.A."/>
        </authorList>
    </citation>
    <scope>NUCLEOTIDE SEQUENCE [LARGE SCALE GENOMIC DNA]</scope>
    <source>
        <strain evidence="7 8">MAH-34</strain>
    </source>
</reference>
<dbReference type="Gene3D" id="3.40.50.10380">
    <property type="entry name" value="Malic enzyme, N-terminal domain"/>
    <property type="match status" value="1"/>
</dbReference>
<dbReference type="InterPro" id="IPR051674">
    <property type="entry name" value="Malate_Decarboxylase"/>
</dbReference>
<dbReference type="InterPro" id="IPR002912">
    <property type="entry name" value="ACT_dom"/>
</dbReference>
<comment type="caution">
    <text evidence="7">The sequence shown here is derived from an EMBL/GenBank/DDBJ whole genome shotgun (WGS) entry which is preliminary data.</text>
</comment>
<evidence type="ECO:0000256" key="4">
    <source>
        <dbReference type="ARBA" id="ARBA00022723"/>
    </source>
</evidence>
<evidence type="ECO:0000256" key="2">
    <source>
        <dbReference type="ARBA" id="ARBA00001946"/>
    </source>
</evidence>
<proteinExistence type="inferred from homology"/>
<dbReference type="InterPro" id="IPR045213">
    <property type="entry name" value="Malic_NAD-bd_bact_type"/>
</dbReference>
<dbReference type="InterPro" id="IPR046346">
    <property type="entry name" value="Aminoacid_DH-like_N_sf"/>
</dbReference>
<dbReference type="PANTHER" id="PTHR43237">
    <property type="entry name" value="NADP-DEPENDENT MALIC ENZYME"/>
    <property type="match status" value="1"/>
</dbReference>
<dbReference type="SUPFAM" id="SSF53223">
    <property type="entry name" value="Aminoacid dehydrogenase-like, N-terminal domain"/>
    <property type="match status" value="1"/>
</dbReference>
<sequence length="479" mass="51529">MAGLNGGGTSVIVRLEIHKEQVTFGKIATAIGDAGGDIVAVDVTRASKTTTTRDITVQVNDPDHTEVIVKVLKGIPGVRLINVSDQTFLMHLGGKIEVTPKIPIKNRDDLSRVYTPGVARVCMAIHEDSSKAHSLTIKRNTVAVVSDGTAVLGLGNIGPEAAMPVMEGKAMLFKQMAGVDAFPICLDTQDTEEIIRTVKAIAPAFGGINLEDISSPRCFEIEERLINELDIPVFHDDQHGTAVVILAGLLNAVKVVGKQLESCKVVITGIGAAGIACTKMLLAAGVTNVIGVDRQGAIVRGESYTNSMWDWYSNNTNPFELKGTLSDVIADADIFIGLSGPGVLKVEDVKKMATDPIVFAMANPTPEITPEEAEPYVRVMATGRSDYPNQINNVLCFPGIFRGVLDCRASRITQEMKLAAAKAIASVVNEDELSEYYIIPSVFNHAVVEKVREAVMEAAFESGVARRRSQRETQESHHE</sequence>
<dbReference type="CDD" id="cd05311">
    <property type="entry name" value="NAD_bind_2_malic_enz"/>
    <property type="match status" value="1"/>
</dbReference>
<dbReference type="InterPro" id="IPR012302">
    <property type="entry name" value="Malic_NAD-bd"/>
</dbReference>
<dbReference type="InterPro" id="IPR001891">
    <property type="entry name" value="Malic_OxRdtase"/>
</dbReference>
<dbReference type="Gene3D" id="3.40.50.720">
    <property type="entry name" value="NAD(P)-binding Rossmann-like Domain"/>
    <property type="match status" value="1"/>
</dbReference>